<feature type="region of interest" description="Disordered" evidence="7">
    <location>
        <begin position="281"/>
        <end position="302"/>
    </location>
</feature>
<dbReference type="SUPFAM" id="SSF49265">
    <property type="entry name" value="Fibronectin type III"/>
    <property type="match status" value="3"/>
</dbReference>
<comment type="subcellular location">
    <subcellularLocation>
        <location evidence="1">Membrane</location>
        <topology evidence="1">Single-pass membrane protein</topology>
    </subcellularLocation>
</comment>
<dbReference type="GO" id="GO:0005886">
    <property type="term" value="C:plasma membrane"/>
    <property type="evidence" value="ECO:0007669"/>
    <property type="project" value="TreeGrafter"/>
</dbReference>
<dbReference type="GO" id="GO:0030424">
    <property type="term" value="C:axon"/>
    <property type="evidence" value="ECO:0007669"/>
    <property type="project" value="TreeGrafter"/>
</dbReference>
<sequence>MDITWEPLLPVEHNGPGLEYKVSYRRLGVDDRWTEQMVKRHLFVVKNTPTFVPYEIKIQAHNQEGWGPEPKVVTGYSGEDVPLASPEDVSVEMVNTTLLRVRWSLVPANMLRGHLGGYNVNWWRMRSLLASSKAAGEKQSMRVFGNRTHTLVPGLRPYSEYRLSVNVFNKKGNGPSSLPVTFTTPQEVPEKMSLLRATNPQRTSITLVWAPPMETNGILTGYRLQYQQMNDTQHLGPLHSMNISQPDVTHWVLDGLDRFSAYKFYLSACTQVGCGPAISEESSTAAEAPDLNPTAEDFTPTAFVTPTHEDVASTTTTDSTSEGITPVAAGIPTGMTLLNVSYFVSDTYAKISWTVPGEQKDSELYVAYMNHREGTWRTPEAVSASKAFHLIDGLAPGSVYTVRVLASRRLDSAVIFEDVIHTSEKDADRQDAGVSSRGWFVGLMCVLPLATLAALIGCFVSKNRGGKYAVKEKEDLPADEESKGPDEGTFCEYSDNEEKPLKGSLHSIDGGSEVATGEDDSDESVEYDDEEDQFNEDGSFIGEYSGRRRRGSAEANGPSSSVA</sequence>
<dbReference type="PROSITE" id="PS50853">
    <property type="entry name" value="FN3"/>
    <property type="match status" value="4"/>
</dbReference>
<dbReference type="GO" id="GO:0007420">
    <property type="term" value="P:brain development"/>
    <property type="evidence" value="ECO:0007669"/>
    <property type="project" value="TreeGrafter"/>
</dbReference>
<dbReference type="SMART" id="SM00060">
    <property type="entry name" value="FN3"/>
    <property type="match status" value="3"/>
</dbReference>
<dbReference type="FunFam" id="2.60.40.10:FF:000418">
    <property type="entry name" value="Neural cell adhesion molecule L1-like protein"/>
    <property type="match status" value="1"/>
</dbReference>
<keyword evidence="4 8" id="KW-1133">Transmembrane helix</keyword>
<feature type="domain" description="Fibronectin type-III" evidence="9">
    <location>
        <begin position="85"/>
        <end position="187"/>
    </location>
</feature>
<evidence type="ECO:0000256" key="4">
    <source>
        <dbReference type="ARBA" id="ARBA00022989"/>
    </source>
</evidence>
<accession>A0AAV6H410</accession>
<evidence type="ECO:0000256" key="7">
    <source>
        <dbReference type="SAM" id="MobiDB-lite"/>
    </source>
</evidence>
<reference evidence="10" key="1">
    <citation type="submission" date="2020-10" db="EMBL/GenBank/DDBJ databases">
        <title>Chromosome-scale genome assembly of the Allis shad, Alosa alosa.</title>
        <authorList>
            <person name="Margot Z."/>
            <person name="Christophe K."/>
            <person name="Cabau C."/>
            <person name="Louis A."/>
            <person name="Berthelot C."/>
            <person name="Parey E."/>
            <person name="Roest Crollius H."/>
            <person name="Montfort J."/>
            <person name="Robinson-Rechavi M."/>
            <person name="Bucao C."/>
            <person name="Bouchez O."/>
            <person name="Gislard M."/>
            <person name="Lluch J."/>
            <person name="Milhes M."/>
            <person name="Lampietro C."/>
            <person name="Lopez Roques C."/>
            <person name="Donnadieu C."/>
            <person name="Braasch I."/>
            <person name="Desvignes T."/>
            <person name="Postlethwait J."/>
            <person name="Bobe J."/>
            <person name="Guiguen Y."/>
        </authorList>
    </citation>
    <scope>NUCLEOTIDE SEQUENCE</scope>
    <source>
        <strain evidence="10">M-15738</strain>
        <tissue evidence="10">Blood</tissue>
    </source>
</reference>
<dbReference type="PANTHER" id="PTHR44170">
    <property type="entry name" value="PROTEIN SIDEKICK"/>
    <property type="match status" value="1"/>
</dbReference>
<protein>
    <recommendedName>
        <fullName evidence="9">Fibronectin type-III domain-containing protein</fullName>
    </recommendedName>
</protein>
<dbReference type="EMBL" id="JADWDJ010000004">
    <property type="protein sequence ID" value="KAG5281789.1"/>
    <property type="molecule type" value="Genomic_DNA"/>
</dbReference>
<evidence type="ECO:0000313" key="11">
    <source>
        <dbReference type="Proteomes" id="UP000823561"/>
    </source>
</evidence>
<dbReference type="Gene3D" id="2.60.40.10">
    <property type="entry name" value="Immunoglobulins"/>
    <property type="match status" value="4"/>
</dbReference>
<dbReference type="PANTHER" id="PTHR44170:SF45">
    <property type="entry name" value="NEURAL CELL ADHESION MOLECULE L1-LIKE PROTEIN ISOFORM X1"/>
    <property type="match status" value="1"/>
</dbReference>
<comment type="caution">
    <text evidence="10">The sequence shown here is derived from an EMBL/GenBank/DDBJ whole genome shotgun (WGS) entry which is preliminary data.</text>
</comment>
<dbReference type="InterPro" id="IPR026966">
    <property type="entry name" value="Neurofascin/L1/NrCAM_C"/>
</dbReference>
<dbReference type="GO" id="GO:0007411">
    <property type="term" value="P:axon guidance"/>
    <property type="evidence" value="ECO:0007669"/>
    <property type="project" value="TreeGrafter"/>
</dbReference>
<feature type="domain" description="Fibronectin type-III" evidence="9">
    <location>
        <begin position="331"/>
        <end position="426"/>
    </location>
</feature>
<dbReference type="Pfam" id="PF13882">
    <property type="entry name" value="Bravo_FIGEY"/>
    <property type="match status" value="1"/>
</dbReference>
<dbReference type="AlphaFoldDB" id="A0AAV6H410"/>
<organism evidence="10 11">
    <name type="scientific">Alosa alosa</name>
    <name type="common">allis shad</name>
    <dbReference type="NCBI Taxonomy" id="278164"/>
    <lineage>
        <taxon>Eukaryota</taxon>
        <taxon>Metazoa</taxon>
        <taxon>Chordata</taxon>
        <taxon>Craniata</taxon>
        <taxon>Vertebrata</taxon>
        <taxon>Euteleostomi</taxon>
        <taxon>Actinopterygii</taxon>
        <taxon>Neopterygii</taxon>
        <taxon>Teleostei</taxon>
        <taxon>Clupei</taxon>
        <taxon>Clupeiformes</taxon>
        <taxon>Clupeoidei</taxon>
        <taxon>Clupeidae</taxon>
        <taxon>Alosa</taxon>
    </lineage>
</organism>
<dbReference type="CDD" id="cd00063">
    <property type="entry name" value="FN3"/>
    <property type="match status" value="4"/>
</dbReference>
<dbReference type="FunFam" id="2.60.40.10:FF:000367">
    <property type="entry name" value="Neural cell adhesion molecule L1-like protein"/>
    <property type="match status" value="1"/>
</dbReference>
<dbReference type="GO" id="GO:0098632">
    <property type="term" value="F:cell-cell adhesion mediator activity"/>
    <property type="evidence" value="ECO:0007669"/>
    <property type="project" value="TreeGrafter"/>
</dbReference>
<feature type="compositionally biased region" description="Acidic residues" evidence="7">
    <location>
        <begin position="516"/>
        <end position="535"/>
    </location>
</feature>
<evidence type="ECO:0000256" key="1">
    <source>
        <dbReference type="ARBA" id="ARBA00004167"/>
    </source>
</evidence>
<evidence type="ECO:0000259" key="9">
    <source>
        <dbReference type="PROSITE" id="PS50853"/>
    </source>
</evidence>
<dbReference type="FunFam" id="2.60.40.10:FF:000768">
    <property type="entry name" value="Neural cell adhesion molecule L1-like protein"/>
    <property type="match status" value="1"/>
</dbReference>
<keyword evidence="11" id="KW-1185">Reference proteome</keyword>
<feature type="domain" description="Fibronectin type-III" evidence="9">
    <location>
        <begin position="1"/>
        <end position="80"/>
    </location>
</feature>
<dbReference type="InterPro" id="IPR036116">
    <property type="entry name" value="FN3_sf"/>
</dbReference>
<dbReference type="InterPro" id="IPR003961">
    <property type="entry name" value="FN3_dom"/>
</dbReference>
<dbReference type="Proteomes" id="UP000823561">
    <property type="component" value="Chromosome 4"/>
</dbReference>
<dbReference type="Pfam" id="PF00041">
    <property type="entry name" value="fn3"/>
    <property type="match status" value="2"/>
</dbReference>
<feature type="compositionally biased region" description="Basic and acidic residues" evidence="7">
    <location>
        <begin position="472"/>
        <end position="486"/>
    </location>
</feature>
<keyword evidence="3 8" id="KW-0812">Transmembrane</keyword>
<name>A0AAV6H410_9TELE</name>
<keyword evidence="6" id="KW-1015">Disulfide bond</keyword>
<evidence type="ECO:0000256" key="5">
    <source>
        <dbReference type="ARBA" id="ARBA00023136"/>
    </source>
</evidence>
<evidence type="ECO:0000256" key="8">
    <source>
        <dbReference type="SAM" id="Phobius"/>
    </source>
</evidence>
<comment type="similarity">
    <text evidence="2">Belongs to the immunoglobulin superfamily. L1/neurofascin/NgCAM family.</text>
</comment>
<keyword evidence="5 8" id="KW-0472">Membrane</keyword>
<feature type="region of interest" description="Disordered" evidence="7">
    <location>
        <begin position="472"/>
        <end position="563"/>
    </location>
</feature>
<evidence type="ECO:0000313" key="10">
    <source>
        <dbReference type="EMBL" id="KAG5281789.1"/>
    </source>
</evidence>
<proteinExistence type="inferred from homology"/>
<gene>
    <name evidence="10" type="ORF">AALO_G00048830</name>
</gene>
<evidence type="ECO:0000256" key="2">
    <source>
        <dbReference type="ARBA" id="ARBA00008588"/>
    </source>
</evidence>
<dbReference type="InterPro" id="IPR013783">
    <property type="entry name" value="Ig-like_fold"/>
</dbReference>
<evidence type="ECO:0000256" key="3">
    <source>
        <dbReference type="ARBA" id="ARBA00022692"/>
    </source>
</evidence>
<feature type="domain" description="Fibronectin type-III" evidence="9">
    <location>
        <begin position="188"/>
        <end position="288"/>
    </location>
</feature>
<evidence type="ECO:0000256" key="6">
    <source>
        <dbReference type="ARBA" id="ARBA00023157"/>
    </source>
</evidence>
<feature type="transmembrane region" description="Helical" evidence="8">
    <location>
        <begin position="439"/>
        <end position="461"/>
    </location>
</feature>